<protein>
    <submittedName>
        <fullName evidence="2">Uncharacterized protein</fullName>
    </submittedName>
</protein>
<name>A0A5N5TA99_9CRUS</name>
<proteinExistence type="predicted"/>
<comment type="caution">
    <text evidence="2">The sequence shown here is derived from an EMBL/GenBank/DDBJ whole genome shotgun (WGS) entry which is preliminary data.</text>
</comment>
<evidence type="ECO:0000313" key="2">
    <source>
        <dbReference type="EMBL" id="KAB7503584.1"/>
    </source>
</evidence>
<organism evidence="2 3">
    <name type="scientific">Armadillidium nasatum</name>
    <dbReference type="NCBI Taxonomy" id="96803"/>
    <lineage>
        <taxon>Eukaryota</taxon>
        <taxon>Metazoa</taxon>
        <taxon>Ecdysozoa</taxon>
        <taxon>Arthropoda</taxon>
        <taxon>Crustacea</taxon>
        <taxon>Multicrustacea</taxon>
        <taxon>Malacostraca</taxon>
        <taxon>Eumalacostraca</taxon>
        <taxon>Peracarida</taxon>
        <taxon>Isopoda</taxon>
        <taxon>Oniscidea</taxon>
        <taxon>Crinocheta</taxon>
        <taxon>Armadillidiidae</taxon>
        <taxon>Armadillidium</taxon>
    </lineage>
</organism>
<evidence type="ECO:0000313" key="3">
    <source>
        <dbReference type="Proteomes" id="UP000326759"/>
    </source>
</evidence>
<sequence length="558" mass="61943">MESKIGGNIAAVKYNRVTVVKKNESSHPSSDLKLTDDLKKKVKGKQLDIQNMLKFPGCSFILVLSDEVGKSTKSCDCVLCFQSVQRTDLDGMIQHCKSKEHLLKELLNPDCADIYSKKGTEHEILSILNCRSGDLDKDGVSFAPLSTFLSVRKAIFKRILSLRKTPVKAKEDWTKTNLRKTLTPVQSPKRTPCLSSSSVSSSPKNIGDNDCLKDVKNASIVEGAKVRNIISLKRKSYYDNQTSLHKPEKEICSPAKNIKLAAESHSFILVLSDKIGEEKEVYDCVLCYKYSQRTNLEGIIQHCKSRDHLLKVMGLVNRKCAAFYSKKGTEFEIISILKSRAGELDKDGVTFAPPSIFFSVRVTIFKRILGLLKNPIKEKEDWTNIIPRKILTPIKSPESERTHPRLSSKSLSSAKDIDSNANVTALSKSKPLSKNMSLVKPESSIPKSKITVKNSSVNSELEKSNGKMPKCEKVVGNEDSNDAILNLKKKNMKMSSLPNTKSLASSQNNNSAMKSKTSTNIGDAKCSPATVELVNPKYAEFYSQKGSVFEIIAILKIR</sequence>
<feature type="region of interest" description="Disordered" evidence="1">
    <location>
        <begin position="395"/>
        <end position="414"/>
    </location>
</feature>
<feature type="compositionally biased region" description="Polar residues" evidence="1">
    <location>
        <begin position="405"/>
        <end position="414"/>
    </location>
</feature>
<dbReference type="EMBL" id="SEYY01004853">
    <property type="protein sequence ID" value="KAB7503584.1"/>
    <property type="molecule type" value="Genomic_DNA"/>
</dbReference>
<feature type="region of interest" description="Disordered" evidence="1">
    <location>
        <begin position="492"/>
        <end position="521"/>
    </location>
</feature>
<feature type="compositionally biased region" description="Polar residues" evidence="1">
    <location>
        <begin position="493"/>
        <end position="521"/>
    </location>
</feature>
<dbReference type="Proteomes" id="UP000326759">
    <property type="component" value="Unassembled WGS sequence"/>
</dbReference>
<gene>
    <name evidence="2" type="ORF">Anas_08371</name>
</gene>
<accession>A0A5N5TA99</accession>
<keyword evidence="3" id="KW-1185">Reference proteome</keyword>
<reference evidence="2 3" key="1">
    <citation type="journal article" date="2019" name="PLoS Biol.">
        <title>Sex chromosomes control vertical transmission of feminizing Wolbachia symbionts in an isopod.</title>
        <authorList>
            <person name="Becking T."/>
            <person name="Chebbi M.A."/>
            <person name="Giraud I."/>
            <person name="Moumen B."/>
            <person name="Laverre T."/>
            <person name="Caubet Y."/>
            <person name="Peccoud J."/>
            <person name="Gilbert C."/>
            <person name="Cordaux R."/>
        </authorList>
    </citation>
    <scope>NUCLEOTIDE SEQUENCE [LARGE SCALE GENOMIC DNA]</scope>
    <source>
        <strain evidence="2">ANa2</strain>
        <tissue evidence="2">Whole body excluding digestive tract and cuticle</tissue>
    </source>
</reference>
<dbReference type="AlphaFoldDB" id="A0A5N5TA99"/>
<feature type="region of interest" description="Disordered" evidence="1">
    <location>
        <begin position="449"/>
        <end position="472"/>
    </location>
</feature>
<evidence type="ECO:0000256" key="1">
    <source>
        <dbReference type="SAM" id="MobiDB-lite"/>
    </source>
</evidence>
<feature type="compositionally biased region" description="Basic and acidic residues" evidence="1">
    <location>
        <begin position="460"/>
        <end position="472"/>
    </location>
</feature>